<dbReference type="EMBL" id="AP024702">
    <property type="protein sequence ID" value="BCX46240.1"/>
    <property type="molecule type" value="Genomic_DNA"/>
</dbReference>
<dbReference type="SUPFAM" id="SSF53335">
    <property type="entry name" value="S-adenosyl-L-methionine-dependent methyltransferases"/>
    <property type="match status" value="1"/>
</dbReference>
<evidence type="ECO:0008006" key="3">
    <source>
        <dbReference type="Google" id="ProtNLM"/>
    </source>
</evidence>
<protein>
    <recommendedName>
        <fullName evidence="3">Methyltransferase domain-containing protein</fullName>
    </recommendedName>
</protein>
<dbReference type="InterPro" id="IPR029063">
    <property type="entry name" value="SAM-dependent_MTases_sf"/>
</dbReference>
<dbReference type="Gene3D" id="3.40.50.150">
    <property type="entry name" value="Vaccinia Virus protein VP39"/>
    <property type="match status" value="1"/>
</dbReference>
<proteinExistence type="predicted"/>
<keyword evidence="2" id="KW-1185">Reference proteome</keyword>
<dbReference type="RefSeq" id="WP_338687668.1">
    <property type="nucleotide sequence ID" value="NZ_AP024702.1"/>
</dbReference>
<sequence>MLQEIPLQHDPVDLPDDVADLLDVAERRCEAFYAEGLGPRYYRYVPSDPTVVFRAMDYLVKSRQLRGMRFCELGCGFGIATGMAALLGFRASGIELETELFERAKALHRDVGLDVEILNESYLPEGYESVQGIGGKDLVVPSGGQSRGGSLDAPTYEGIDPAEVDLFFVYPWPDEEEFMRQLFDEVASDGAVLLMYQGEGEISAYLREEEGDDFGDFG</sequence>
<evidence type="ECO:0000313" key="2">
    <source>
        <dbReference type="Proteomes" id="UP001374893"/>
    </source>
</evidence>
<name>A0ABM7R9T2_9BACT</name>
<accession>A0ABM7R9T2</accession>
<dbReference type="Proteomes" id="UP001374893">
    <property type="component" value="Chromosome"/>
</dbReference>
<gene>
    <name evidence="1" type="ORF">HAHE_01480</name>
</gene>
<reference evidence="1 2" key="1">
    <citation type="submission" date="2021-06" db="EMBL/GenBank/DDBJ databases">
        <title>Complete genome of Haloferula helveola possessing various polysaccharide degrading enzymes.</title>
        <authorList>
            <person name="Takami H."/>
            <person name="Huang C."/>
            <person name="Hamasaki K."/>
        </authorList>
    </citation>
    <scope>NUCLEOTIDE SEQUENCE [LARGE SCALE GENOMIC DNA]</scope>
    <source>
        <strain evidence="1 2">CN-1</strain>
    </source>
</reference>
<organism evidence="1 2">
    <name type="scientific">Haloferula helveola</name>
    <dbReference type="NCBI Taxonomy" id="490095"/>
    <lineage>
        <taxon>Bacteria</taxon>
        <taxon>Pseudomonadati</taxon>
        <taxon>Verrucomicrobiota</taxon>
        <taxon>Verrucomicrobiia</taxon>
        <taxon>Verrucomicrobiales</taxon>
        <taxon>Verrucomicrobiaceae</taxon>
        <taxon>Haloferula</taxon>
    </lineage>
</organism>
<evidence type="ECO:0000313" key="1">
    <source>
        <dbReference type="EMBL" id="BCX46240.1"/>
    </source>
</evidence>